<evidence type="ECO:0000256" key="1">
    <source>
        <dbReference type="SAM" id="MobiDB-lite"/>
    </source>
</evidence>
<feature type="region of interest" description="Disordered" evidence="1">
    <location>
        <begin position="1"/>
        <end position="44"/>
    </location>
</feature>
<dbReference type="AlphaFoldDB" id="X0WGY6"/>
<gene>
    <name evidence="2" type="ORF">S01H1_71815</name>
</gene>
<comment type="caution">
    <text evidence="2">The sequence shown here is derived from an EMBL/GenBank/DDBJ whole genome shotgun (WGS) entry which is preliminary data.</text>
</comment>
<evidence type="ECO:0000313" key="2">
    <source>
        <dbReference type="EMBL" id="GAG30219.1"/>
    </source>
</evidence>
<protein>
    <submittedName>
        <fullName evidence="2">Uncharacterized protein</fullName>
    </submittedName>
</protein>
<proteinExistence type="predicted"/>
<dbReference type="EMBL" id="BARS01047850">
    <property type="protein sequence ID" value="GAG30219.1"/>
    <property type="molecule type" value="Genomic_DNA"/>
</dbReference>
<name>X0WGY6_9ZZZZ</name>
<organism evidence="2">
    <name type="scientific">marine sediment metagenome</name>
    <dbReference type="NCBI Taxonomy" id="412755"/>
    <lineage>
        <taxon>unclassified sequences</taxon>
        <taxon>metagenomes</taxon>
        <taxon>ecological metagenomes</taxon>
    </lineage>
</organism>
<sequence length="66" mass="7061">MVKYNVGSKGTQSGRVSRPASNRKPRSYTSHPGIATYKGSKPKEYVGKATRHAGVGAKNPDGRAKM</sequence>
<reference evidence="2" key="1">
    <citation type="journal article" date="2014" name="Front. Microbiol.">
        <title>High frequency of phylogenetically diverse reductive dehalogenase-homologous genes in deep subseafloor sedimentary metagenomes.</title>
        <authorList>
            <person name="Kawai M."/>
            <person name="Futagami T."/>
            <person name="Toyoda A."/>
            <person name="Takaki Y."/>
            <person name="Nishi S."/>
            <person name="Hori S."/>
            <person name="Arai W."/>
            <person name="Tsubouchi T."/>
            <person name="Morono Y."/>
            <person name="Uchiyama I."/>
            <person name="Ito T."/>
            <person name="Fujiyama A."/>
            <person name="Inagaki F."/>
            <person name="Takami H."/>
        </authorList>
    </citation>
    <scope>NUCLEOTIDE SEQUENCE</scope>
    <source>
        <strain evidence="2">Expedition CK06-06</strain>
    </source>
</reference>
<accession>X0WGY6</accession>